<accession>A0A1W1E6L6</accession>
<proteinExistence type="predicted"/>
<evidence type="ECO:0000256" key="1">
    <source>
        <dbReference type="SAM" id="Phobius"/>
    </source>
</evidence>
<name>A0A1W1E6L6_9ZZZZ</name>
<keyword evidence="1" id="KW-0472">Membrane</keyword>
<gene>
    <name evidence="2" type="ORF">MNB_SUP05-SYMBIONT-5-237</name>
</gene>
<dbReference type="AlphaFoldDB" id="A0A1W1E6L6"/>
<organism evidence="2">
    <name type="scientific">hydrothermal vent metagenome</name>
    <dbReference type="NCBI Taxonomy" id="652676"/>
    <lineage>
        <taxon>unclassified sequences</taxon>
        <taxon>metagenomes</taxon>
        <taxon>ecological metagenomes</taxon>
    </lineage>
</organism>
<keyword evidence="1" id="KW-0812">Transmembrane</keyword>
<evidence type="ECO:0000313" key="2">
    <source>
        <dbReference type="EMBL" id="SFV89614.1"/>
    </source>
</evidence>
<dbReference type="EMBL" id="FPHZ01000246">
    <property type="protein sequence ID" value="SFV89614.1"/>
    <property type="molecule type" value="Genomic_DNA"/>
</dbReference>
<sequence length="53" mass="6215">MIDWVVFVVSLRGVIISLWVGVISWRVRGGATWEWVVLTWRLVIDTWKLVICT</sequence>
<feature type="transmembrane region" description="Helical" evidence="1">
    <location>
        <begin position="6"/>
        <end position="25"/>
    </location>
</feature>
<reference evidence="2" key="1">
    <citation type="submission" date="2016-10" db="EMBL/GenBank/DDBJ databases">
        <authorList>
            <person name="de Groot N.N."/>
        </authorList>
    </citation>
    <scope>NUCLEOTIDE SEQUENCE</scope>
</reference>
<protein>
    <submittedName>
        <fullName evidence="2">Uncharacterized protein</fullName>
    </submittedName>
</protein>
<keyword evidence="1" id="KW-1133">Transmembrane helix</keyword>